<dbReference type="OrthoDB" id="5395144at2"/>
<dbReference type="RefSeq" id="WP_092349837.1">
    <property type="nucleotide sequence ID" value="NZ_FNQN01000009.1"/>
</dbReference>
<dbReference type="STRING" id="37625.SAMN05660420_02766"/>
<dbReference type="EMBL" id="FNQN01000009">
    <property type="protein sequence ID" value="SEA66111.1"/>
    <property type="molecule type" value="Genomic_DNA"/>
</dbReference>
<keyword evidence="2" id="KW-1185">Reference proteome</keyword>
<dbReference type="AlphaFoldDB" id="A0A1H4D0J5"/>
<evidence type="ECO:0000313" key="2">
    <source>
        <dbReference type="Proteomes" id="UP000199409"/>
    </source>
</evidence>
<sequence>MNHSKTAASQKDPFNRQNYEIRTLEDEIRADNHCKALLQHFHAYLLNDMAMPPLEAGSMASGADYYLRDYMIDHRRCNIFEISAELVHSFAGNWYIINTIEPNMGELESVLIGIRHFYRFCVEKELVTKTVAAEISQSCGQTEYYQQRIESFNAISGDGYIAWNKACPLRNRG</sequence>
<evidence type="ECO:0000313" key="1">
    <source>
        <dbReference type="EMBL" id="SEA66111.1"/>
    </source>
</evidence>
<organism evidence="1 2">
    <name type="scientific">Desulfuromusa kysingii</name>
    <dbReference type="NCBI Taxonomy" id="37625"/>
    <lineage>
        <taxon>Bacteria</taxon>
        <taxon>Pseudomonadati</taxon>
        <taxon>Thermodesulfobacteriota</taxon>
        <taxon>Desulfuromonadia</taxon>
        <taxon>Desulfuromonadales</taxon>
        <taxon>Geopsychrobacteraceae</taxon>
        <taxon>Desulfuromusa</taxon>
    </lineage>
</organism>
<reference evidence="1 2" key="1">
    <citation type="submission" date="2016-10" db="EMBL/GenBank/DDBJ databases">
        <authorList>
            <person name="de Groot N.N."/>
        </authorList>
    </citation>
    <scope>NUCLEOTIDE SEQUENCE [LARGE SCALE GENOMIC DNA]</scope>
    <source>
        <strain evidence="1 2">DSM 7343</strain>
    </source>
</reference>
<name>A0A1H4D0J5_9BACT</name>
<accession>A0A1H4D0J5</accession>
<proteinExistence type="predicted"/>
<dbReference type="Proteomes" id="UP000199409">
    <property type="component" value="Unassembled WGS sequence"/>
</dbReference>
<gene>
    <name evidence="1" type="ORF">SAMN05660420_02766</name>
</gene>
<protein>
    <submittedName>
        <fullName evidence="1">Uncharacterized protein</fullName>
    </submittedName>
</protein>